<reference evidence="2" key="1">
    <citation type="submission" date="2014-11" db="EMBL/GenBank/DDBJ databases">
        <authorList>
            <person name="Amaro Gonzalez C."/>
        </authorList>
    </citation>
    <scope>NUCLEOTIDE SEQUENCE</scope>
</reference>
<accession>A0A0E9SSB5</accession>
<organism evidence="2">
    <name type="scientific">Anguilla anguilla</name>
    <name type="common">European freshwater eel</name>
    <name type="synonym">Muraena anguilla</name>
    <dbReference type="NCBI Taxonomy" id="7936"/>
    <lineage>
        <taxon>Eukaryota</taxon>
        <taxon>Metazoa</taxon>
        <taxon>Chordata</taxon>
        <taxon>Craniata</taxon>
        <taxon>Vertebrata</taxon>
        <taxon>Euteleostomi</taxon>
        <taxon>Actinopterygii</taxon>
        <taxon>Neopterygii</taxon>
        <taxon>Teleostei</taxon>
        <taxon>Anguilliformes</taxon>
        <taxon>Anguillidae</taxon>
        <taxon>Anguilla</taxon>
    </lineage>
</organism>
<feature type="transmembrane region" description="Helical" evidence="1">
    <location>
        <begin position="6"/>
        <end position="23"/>
    </location>
</feature>
<protein>
    <submittedName>
        <fullName evidence="2">Uncharacterized protein</fullName>
    </submittedName>
</protein>
<keyword evidence="1" id="KW-0812">Transmembrane</keyword>
<proteinExistence type="predicted"/>
<dbReference type="AlphaFoldDB" id="A0A0E9SSB5"/>
<name>A0A0E9SSB5_ANGAN</name>
<evidence type="ECO:0000313" key="2">
    <source>
        <dbReference type="EMBL" id="JAH44152.1"/>
    </source>
</evidence>
<dbReference type="EMBL" id="GBXM01064425">
    <property type="protein sequence ID" value="JAH44152.1"/>
    <property type="molecule type" value="Transcribed_RNA"/>
</dbReference>
<sequence>MAVDFLQVRKVMIIFFFIINFTLSPARQAKPLLYSYNLKHENRFE</sequence>
<keyword evidence="1" id="KW-1133">Transmembrane helix</keyword>
<keyword evidence="1" id="KW-0472">Membrane</keyword>
<reference evidence="2" key="2">
    <citation type="journal article" date="2015" name="Fish Shellfish Immunol.">
        <title>Early steps in the European eel (Anguilla anguilla)-Vibrio vulnificus interaction in the gills: Role of the RtxA13 toxin.</title>
        <authorList>
            <person name="Callol A."/>
            <person name="Pajuelo D."/>
            <person name="Ebbesson L."/>
            <person name="Teles M."/>
            <person name="MacKenzie S."/>
            <person name="Amaro C."/>
        </authorList>
    </citation>
    <scope>NUCLEOTIDE SEQUENCE</scope>
</reference>
<evidence type="ECO:0000256" key="1">
    <source>
        <dbReference type="SAM" id="Phobius"/>
    </source>
</evidence>